<keyword evidence="3" id="KW-1185">Reference proteome</keyword>
<proteinExistence type="predicted"/>
<evidence type="ECO:0000313" key="2">
    <source>
        <dbReference type="EMBL" id="PYI21187.1"/>
    </source>
</evidence>
<sequence length="108" mass="12297">MIQRPWSNSFLPVSTCPASSFLLYLYADPLLFPRILDLSPQFDPVHPSSSLEWTGSTWFMFIHLRSSIDHFPPKGTGHEGSTDRGTGDGSNYRRTTHHYAKKVNEPYP</sequence>
<dbReference type="Proteomes" id="UP000249829">
    <property type="component" value="Unassembled WGS sequence"/>
</dbReference>
<protein>
    <submittedName>
        <fullName evidence="2">Uncharacterized protein</fullName>
    </submittedName>
</protein>
<gene>
    <name evidence="2" type="ORF">BO99DRAFT_88030</name>
</gene>
<evidence type="ECO:0000256" key="1">
    <source>
        <dbReference type="SAM" id="MobiDB-lite"/>
    </source>
</evidence>
<feature type="compositionally biased region" description="Basic and acidic residues" evidence="1">
    <location>
        <begin position="71"/>
        <end position="86"/>
    </location>
</feature>
<organism evidence="2 3">
    <name type="scientific">Aspergillus violaceofuscus (strain CBS 115571)</name>
    <dbReference type="NCBI Taxonomy" id="1450538"/>
    <lineage>
        <taxon>Eukaryota</taxon>
        <taxon>Fungi</taxon>
        <taxon>Dikarya</taxon>
        <taxon>Ascomycota</taxon>
        <taxon>Pezizomycotina</taxon>
        <taxon>Eurotiomycetes</taxon>
        <taxon>Eurotiomycetidae</taxon>
        <taxon>Eurotiales</taxon>
        <taxon>Aspergillaceae</taxon>
        <taxon>Aspergillus</taxon>
    </lineage>
</organism>
<dbReference type="AlphaFoldDB" id="A0A2V5IAZ6"/>
<evidence type="ECO:0000313" key="3">
    <source>
        <dbReference type="Proteomes" id="UP000249829"/>
    </source>
</evidence>
<name>A0A2V5IAZ6_ASPV1</name>
<reference evidence="2 3" key="1">
    <citation type="submission" date="2018-02" db="EMBL/GenBank/DDBJ databases">
        <title>The genomes of Aspergillus section Nigri reveals drivers in fungal speciation.</title>
        <authorList>
            <consortium name="DOE Joint Genome Institute"/>
            <person name="Vesth T.C."/>
            <person name="Nybo J."/>
            <person name="Theobald S."/>
            <person name="Brandl J."/>
            <person name="Frisvad J.C."/>
            <person name="Nielsen K.F."/>
            <person name="Lyhne E.K."/>
            <person name="Kogle M.E."/>
            <person name="Kuo A."/>
            <person name="Riley R."/>
            <person name="Clum A."/>
            <person name="Nolan M."/>
            <person name="Lipzen A."/>
            <person name="Salamov A."/>
            <person name="Henrissat B."/>
            <person name="Wiebenga A."/>
            <person name="De vries R.P."/>
            <person name="Grigoriev I.V."/>
            <person name="Mortensen U.H."/>
            <person name="Andersen M.R."/>
            <person name="Baker S.E."/>
        </authorList>
    </citation>
    <scope>NUCLEOTIDE SEQUENCE [LARGE SCALE GENOMIC DNA]</scope>
    <source>
        <strain evidence="2 3">CBS 115571</strain>
    </source>
</reference>
<dbReference type="EMBL" id="KZ825119">
    <property type="protein sequence ID" value="PYI21187.1"/>
    <property type="molecule type" value="Genomic_DNA"/>
</dbReference>
<feature type="region of interest" description="Disordered" evidence="1">
    <location>
        <begin position="71"/>
        <end position="108"/>
    </location>
</feature>
<accession>A0A2V5IAZ6</accession>